<dbReference type="GO" id="GO:0051301">
    <property type="term" value="P:cell division"/>
    <property type="evidence" value="ECO:0007669"/>
    <property type="project" value="UniProtKB-KW"/>
</dbReference>
<keyword evidence="3" id="KW-0131">Cell cycle</keyword>
<keyword evidence="4" id="KW-1185">Reference proteome</keyword>
<dbReference type="Gene3D" id="3.40.50.300">
    <property type="entry name" value="P-loop containing nucleotide triphosphate hydrolases"/>
    <property type="match status" value="1"/>
</dbReference>
<dbReference type="InterPro" id="IPR027417">
    <property type="entry name" value="P-loop_NTPase"/>
</dbReference>
<dbReference type="NCBIfam" id="NF040713">
    <property type="entry name" value="ZapE"/>
    <property type="match status" value="1"/>
</dbReference>
<dbReference type="Proteomes" id="UP000295142">
    <property type="component" value="Unassembled WGS sequence"/>
</dbReference>
<keyword evidence="3" id="KW-0132">Cell division</keyword>
<keyword evidence="2" id="KW-0067">ATP-binding</keyword>
<gene>
    <name evidence="3" type="ORF">EV655_102288</name>
</gene>
<dbReference type="SUPFAM" id="SSF52540">
    <property type="entry name" value="P-loop containing nucleoside triphosphate hydrolases"/>
    <property type="match status" value="1"/>
</dbReference>
<dbReference type="GO" id="GO:0005737">
    <property type="term" value="C:cytoplasm"/>
    <property type="evidence" value="ECO:0007669"/>
    <property type="project" value="TreeGrafter"/>
</dbReference>
<organism evidence="3 4">
    <name type="scientific">Rhodovulum euryhalinum</name>
    <dbReference type="NCBI Taxonomy" id="35805"/>
    <lineage>
        <taxon>Bacteria</taxon>
        <taxon>Pseudomonadati</taxon>
        <taxon>Pseudomonadota</taxon>
        <taxon>Alphaproteobacteria</taxon>
        <taxon>Rhodobacterales</taxon>
        <taxon>Paracoccaceae</taxon>
        <taxon>Rhodovulum</taxon>
    </lineage>
</organism>
<name>A0A4R2KIQ7_9RHOB</name>
<evidence type="ECO:0000256" key="1">
    <source>
        <dbReference type="ARBA" id="ARBA00022741"/>
    </source>
</evidence>
<proteinExistence type="predicted"/>
<accession>A0A4R2KIQ7</accession>
<dbReference type="GO" id="GO:0005524">
    <property type="term" value="F:ATP binding"/>
    <property type="evidence" value="ECO:0007669"/>
    <property type="project" value="UniProtKB-KW"/>
</dbReference>
<dbReference type="Pfam" id="PF03969">
    <property type="entry name" value="AFG1_ATPase"/>
    <property type="match status" value="1"/>
</dbReference>
<dbReference type="InterPro" id="IPR005654">
    <property type="entry name" value="ATPase_AFG1-like"/>
</dbReference>
<evidence type="ECO:0000313" key="4">
    <source>
        <dbReference type="Proteomes" id="UP000295142"/>
    </source>
</evidence>
<dbReference type="EMBL" id="SLWW01000002">
    <property type="protein sequence ID" value="TCO73523.1"/>
    <property type="molecule type" value="Genomic_DNA"/>
</dbReference>
<dbReference type="OrthoDB" id="9774491at2"/>
<protein>
    <submittedName>
        <fullName evidence="3">Cell division protein ZapE</fullName>
    </submittedName>
</protein>
<evidence type="ECO:0000256" key="2">
    <source>
        <dbReference type="ARBA" id="ARBA00022840"/>
    </source>
</evidence>
<dbReference type="PANTHER" id="PTHR12169">
    <property type="entry name" value="ATPASE N2B"/>
    <property type="match status" value="1"/>
</dbReference>
<evidence type="ECO:0000313" key="3">
    <source>
        <dbReference type="EMBL" id="TCO73523.1"/>
    </source>
</evidence>
<dbReference type="GO" id="GO:0016887">
    <property type="term" value="F:ATP hydrolysis activity"/>
    <property type="evidence" value="ECO:0007669"/>
    <property type="project" value="InterPro"/>
</dbReference>
<reference evidence="3 4" key="1">
    <citation type="submission" date="2019-03" db="EMBL/GenBank/DDBJ databases">
        <title>Genomic Encyclopedia of Type Strains, Phase IV (KMG-IV): sequencing the most valuable type-strain genomes for metagenomic binning, comparative biology and taxonomic classification.</title>
        <authorList>
            <person name="Goeker M."/>
        </authorList>
    </citation>
    <scope>NUCLEOTIDE SEQUENCE [LARGE SCALE GENOMIC DNA]</scope>
    <source>
        <strain evidence="3 4">DSM 4868</strain>
    </source>
</reference>
<sequence length="359" mass="39841">MDQSLRRLYDARVNSGDLRPDPAQIAALGPLERIRAALENPPPAPRGGLFRKPPPPDPVPGLYLWGGVGRGKSMLMDFFHGTVAIEGKRRVHFHAFMQEVHRGLHAARAQGADDALKPVAADLFSGLRLLCLDEMQITDITDAMIVGRLFELMFAAGVTVVTTSNREPDALYKDGLQRERFVPFIRMIEARLEVMHLASPTDYRQNRLTGADVYFTPADRLAREAMEAIWADFTGGAGAPLVLRVQGRAVELPRFHNGVARASFWDLCAKPLGPADYLAVADAVRVLILEDIPRLSSENYNEARRFVTLVDALYEGRVRLIASAADVPEMLYMEGEGAFEFERTASRLREMQGADWGRG</sequence>
<keyword evidence="1" id="KW-0547">Nucleotide-binding</keyword>
<comment type="caution">
    <text evidence="3">The sequence shown here is derived from an EMBL/GenBank/DDBJ whole genome shotgun (WGS) entry which is preliminary data.</text>
</comment>
<dbReference type="AlphaFoldDB" id="A0A4R2KIQ7"/>
<dbReference type="PANTHER" id="PTHR12169:SF6">
    <property type="entry name" value="AFG1-LIKE ATPASE"/>
    <property type="match status" value="1"/>
</dbReference>
<dbReference type="RefSeq" id="WP_132541941.1">
    <property type="nucleotide sequence ID" value="NZ_SLWW01000002.1"/>
</dbReference>